<reference evidence="7" key="1">
    <citation type="submission" date="2013-05" db="EMBL/GenBank/DDBJ databases">
        <title>The Genome sequence of Mucor circinelloides f. circinelloides 1006PhL.</title>
        <authorList>
            <consortium name="The Broad Institute Genomics Platform"/>
            <person name="Cuomo C."/>
            <person name="Earl A."/>
            <person name="Findley K."/>
            <person name="Lee S.C."/>
            <person name="Walker B."/>
            <person name="Young S."/>
            <person name="Zeng Q."/>
            <person name="Gargeya S."/>
            <person name="Fitzgerald M."/>
            <person name="Haas B."/>
            <person name="Abouelleil A."/>
            <person name="Allen A.W."/>
            <person name="Alvarado L."/>
            <person name="Arachchi H.M."/>
            <person name="Berlin A.M."/>
            <person name="Chapman S.B."/>
            <person name="Gainer-Dewar J."/>
            <person name="Goldberg J."/>
            <person name="Griggs A."/>
            <person name="Gujja S."/>
            <person name="Hansen M."/>
            <person name="Howarth C."/>
            <person name="Imamovic A."/>
            <person name="Ireland A."/>
            <person name="Larimer J."/>
            <person name="McCowan C."/>
            <person name="Murphy C."/>
            <person name="Pearson M."/>
            <person name="Poon T.W."/>
            <person name="Priest M."/>
            <person name="Roberts A."/>
            <person name="Saif S."/>
            <person name="Shea T."/>
            <person name="Sisk P."/>
            <person name="Sykes S."/>
            <person name="Wortman J."/>
            <person name="Nusbaum C."/>
            <person name="Birren B."/>
        </authorList>
    </citation>
    <scope>NUCLEOTIDE SEQUENCE [LARGE SCALE GENOMIC DNA]</scope>
    <source>
        <strain evidence="7">1006PhL</strain>
    </source>
</reference>
<comment type="cofactor">
    <cofactor evidence="1">
        <name>FAD</name>
        <dbReference type="ChEBI" id="CHEBI:57692"/>
    </cofactor>
</comment>
<evidence type="ECO:0000313" key="7">
    <source>
        <dbReference type="Proteomes" id="UP000014254"/>
    </source>
</evidence>
<dbReference type="GO" id="GO:0071949">
    <property type="term" value="F:FAD binding"/>
    <property type="evidence" value="ECO:0007669"/>
    <property type="project" value="InterPro"/>
</dbReference>
<dbReference type="OrthoDB" id="2690153at2759"/>
<dbReference type="InterPro" id="IPR036188">
    <property type="entry name" value="FAD/NAD-bd_sf"/>
</dbReference>
<dbReference type="PANTHER" id="PTHR43004:SF19">
    <property type="entry name" value="BINDING MONOOXYGENASE, PUTATIVE (JCVI)-RELATED"/>
    <property type="match status" value="1"/>
</dbReference>
<gene>
    <name evidence="6" type="ORF">HMPREF1544_10792</name>
</gene>
<name>S2IYX3_MUCC1</name>
<dbReference type="EMBL" id="KE124113">
    <property type="protein sequence ID" value="EPB82454.1"/>
    <property type="molecule type" value="Genomic_DNA"/>
</dbReference>
<dbReference type="PANTHER" id="PTHR43004">
    <property type="entry name" value="TRK SYSTEM POTASSIUM UPTAKE PROTEIN"/>
    <property type="match status" value="1"/>
</dbReference>
<proteinExistence type="predicted"/>
<dbReference type="Proteomes" id="UP000014254">
    <property type="component" value="Unassembled WGS sequence"/>
</dbReference>
<accession>S2IYX3</accession>
<feature type="domain" description="FAD-binding" evidence="5">
    <location>
        <begin position="5"/>
        <end position="375"/>
    </location>
</feature>
<keyword evidence="4" id="KW-0560">Oxidoreductase</keyword>
<dbReference type="STRING" id="1220926.S2IYX3"/>
<protein>
    <recommendedName>
        <fullName evidence="5">FAD-binding domain-containing protein</fullName>
    </recommendedName>
</protein>
<evidence type="ECO:0000259" key="5">
    <source>
        <dbReference type="Pfam" id="PF01494"/>
    </source>
</evidence>
<evidence type="ECO:0000256" key="3">
    <source>
        <dbReference type="ARBA" id="ARBA00022827"/>
    </source>
</evidence>
<dbReference type="VEuPathDB" id="FungiDB:HMPREF1544_10792"/>
<dbReference type="OMA" id="VECIVDY"/>
<dbReference type="InterPro" id="IPR002938">
    <property type="entry name" value="FAD-bd"/>
</dbReference>
<sequence length="612" mass="68033">MTTKADILVSGAGPTGLFFAYQMAQRGHSVFIVDPKPEPTDQSRAILITARTMEVLDSQGLAADILREAFVFSGMRMFRDGSIMAQMDACGDTPFAHVTVLMQGKTEELIANRIAEDTDCKVHWGTELVSYTQDEHGVKSVVRDIHTKQEQVVESAYIVGADGSHSRVRKGNSQWTYDGVAIQTKFILADLTLHGADGVDIKHLMDRMNVFMAGTGVMGMIRLNPVHPTDDDSHVFRVFGNLEGYQISEADKDKISHGIDKSSEAPPTLEFIEEWINKTAAPNKFVASDIIWASYFRINERIANGFRKGRAFVVGDAAHCHSPAGGQGMNLGLQDAHNLAWKMSDVLKGIASDPEKLLDSYNEEREPIAKATIETTSNTTKVGVYGGPLFASIRNKLLSVALAFPHIKETAFKKMMQLFVAIDVNVSSIMTETSDKGLIEAGHFLPETATLRKSYIISSKRHRCIQRYSLRELFIENHEFTVILVASCLASTKPNVHLIEKFWKDTRSKPVRRLVIQSAHHSRAMGKLPEYILEEEASTAEDAFYSEENSNLPNSVSNRVGLYPSLTSYFAGEQPSSVVLFVRPDLYVSHAKFVTNEDELEDALKFLSKIYK</sequence>
<dbReference type="InParanoid" id="S2IYX3"/>
<evidence type="ECO:0000256" key="2">
    <source>
        <dbReference type="ARBA" id="ARBA00022630"/>
    </source>
</evidence>
<dbReference type="AlphaFoldDB" id="S2IYX3"/>
<organism evidence="6 7">
    <name type="scientific">Mucor circinelloides f. circinelloides (strain 1006PhL)</name>
    <name type="common">Mucormycosis agent</name>
    <name type="synonym">Calyptromyces circinelloides</name>
    <dbReference type="NCBI Taxonomy" id="1220926"/>
    <lineage>
        <taxon>Eukaryota</taxon>
        <taxon>Fungi</taxon>
        <taxon>Fungi incertae sedis</taxon>
        <taxon>Mucoromycota</taxon>
        <taxon>Mucoromycotina</taxon>
        <taxon>Mucoromycetes</taxon>
        <taxon>Mucorales</taxon>
        <taxon>Mucorineae</taxon>
        <taxon>Mucoraceae</taxon>
        <taxon>Mucor</taxon>
    </lineage>
</organism>
<keyword evidence="3" id="KW-0274">FAD</keyword>
<dbReference type="Pfam" id="PF01494">
    <property type="entry name" value="FAD_binding_3"/>
    <property type="match status" value="1"/>
</dbReference>
<evidence type="ECO:0000256" key="1">
    <source>
        <dbReference type="ARBA" id="ARBA00001974"/>
    </source>
</evidence>
<evidence type="ECO:0000256" key="4">
    <source>
        <dbReference type="ARBA" id="ARBA00023002"/>
    </source>
</evidence>
<dbReference type="eggNOG" id="KOG3855">
    <property type="taxonomic scope" value="Eukaryota"/>
</dbReference>
<evidence type="ECO:0000313" key="6">
    <source>
        <dbReference type="EMBL" id="EPB82454.1"/>
    </source>
</evidence>
<keyword evidence="7" id="KW-1185">Reference proteome</keyword>
<dbReference type="InterPro" id="IPR050641">
    <property type="entry name" value="RIFMO-like"/>
</dbReference>
<dbReference type="Gene3D" id="3.50.50.60">
    <property type="entry name" value="FAD/NAD(P)-binding domain"/>
    <property type="match status" value="1"/>
</dbReference>
<dbReference type="SUPFAM" id="SSF51905">
    <property type="entry name" value="FAD/NAD(P)-binding domain"/>
    <property type="match status" value="1"/>
</dbReference>
<dbReference type="PRINTS" id="PR00420">
    <property type="entry name" value="RNGMNOXGNASE"/>
</dbReference>
<dbReference type="Gene3D" id="3.30.70.2450">
    <property type="match status" value="1"/>
</dbReference>
<dbReference type="GO" id="GO:0016709">
    <property type="term" value="F:oxidoreductase activity, acting on paired donors, with incorporation or reduction of molecular oxygen, NAD(P)H as one donor, and incorporation of one atom of oxygen"/>
    <property type="evidence" value="ECO:0007669"/>
    <property type="project" value="UniProtKB-ARBA"/>
</dbReference>
<keyword evidence="2" id="KW-0285">Flavoprotein</keyword>